<reference evidence="2" key="1">
    <citation type="submission" date="2019-12" db="EMBL/GenBank/DDBJ databases">
        <title>Genome sequencing and annotation of Brassica cretica.</title>
        <authorList>
            <person name="Studholme D.J."/>
            <person name="Sarris P.F."/>
        </authorList>
    </citation>
    <scope>NUCLEOTIDE SEQUENCE</scope>
    <source>
        <strain evidence="2">PFS-102/07</strain>
        <tissue evidence="2">Leaf</tissue>
    </source>
</reference>
<feature type="compositionally biased region" description="Basic and acidic residues" evidence="1">
    <location>
        <begin position="53"/>
        <end position="67"/>
    </location>
</feature>
<sequence length="111" mass="12181">MFMDYVQNLDGADPGVDLNGDASSRSITVAEGDYLQTGRTHNGFVLNLVRGESLRRNNQDVEDRQNVDEAPECVQLDSPEKDIDRGSSASEEGDAEVESETVVDTNLSHHE</sequence>
<accession>A0A8S9KJV3</accession>
<comment type="caution">
    <text evidence="2">The sequence shown here is derived from an EMBL/GenBank/DDBJ whole genome shotgun (WGS) entry which is preliminary data.</text>
</comment>
<protein>
    <recommendedName>
        <fullName evidence="3">FHA domain-containing protein</fullName>
    </recommendedName>
</protein>
<feature type="compositionally biased region" description="Acidic residues" evidence="1">
    <location>
        <begin position="91"/>
        <end position="101"/>
    </location>
</feature>
<feature type="compositionally biased region" description="Polar residues" evidence="1">
    <location>
        <begin position="102"/>
        <end position="111"/>
    </location>
</feature>
<proteinExistence type="predicted"/>
<feature type="region of interest" description="Disordered" evidence="1">
    <location>
        <begin position="53"/>
        <end position="111"/>
    </location>
</feature>
<evidence type="ECO:0000313" key="2">
    <source>
        <dbReference type="EMBL" id="KAF2594695.1"/>
    </source>
</evidence>
<evidence type="ECO:0000256" key="1">
    <source>
        <dbReference type="SAM" id="MobiDB-lite"/>
    </source>
</evidence>
<dbReference type="EMBL" id="QGKY02000164">
    <property type="protein sequence ID" value="KAF2594695.1"/>
    <property type="molecule type" value="Genomic_DNA"/>
</dbReference>
<gene>
    <name evidence="2" type="ORF">F2Q70_00044006</name>
</gene>
<dbReference type="AlphaFoldDB" id="A0A8S9KJV3"/>
<evidence type="ECO:0008006" key="3">
    <source>
        <dbReference type="Google" id="ProtNLM"/>
    </source>
</evidence>
<organism evidence="2">
    <name type="scientific">Brassica cretica</name>
    <name type="common">Mustard</name>
    <dbReference type="NCBI Taxonomy" id="69181"/>
    <lineage>
        <taxon>Eukaryota</taxon>
        <taxon>Viridiplantae</taxon>
        <taxon>Streptophyta</taxon>
        <taxon>Embryophyta</taxon>
        <taxon>Tracheophyta</taxon>
        <taxon>Spermatophyta</taxon>
        <taxon>Magnoliopsida</taxon>
        <taxon>eudicotyledons</taxon>
        <taxon>Gunneridae</taxon>
        <taxon>Pentapetalae</taxon>
        <taxon>rosids</taxon>
        <taxon>malvids</taxon>
        <taxon>Brassicales</taxon>
        <taxon>Brassicaceae</taxon>
        <taxon>Brassiceae</taxon>
        <taxon>Brassica</taxon>
    </lineage>
</organism>
<name>A0A8S9KJV3_BRACR</name>